<keyword evidence="2" id="KW-1185">Reference proteome</keyword>
<dbReference type="AlphaFoldDB" id="A0A3M9N9Q7"/>
<organism evidence="1 2">
    <name type="scientific">Hanamia caeni</name>
    <dbReference type="NCBI Taxonomy" id="2294116"/>
    <lineage>
        <taxon>Bacteria</taxon>
        <taxon>Pseudomonadati</taxon>
        <taxon>Bacteroidota</taxon>
        <taxon>Chitinophagia</taxon>
        <taxon>Chitinophagales</taxon>
        <taxon>Chitinophagaceae</taxon>
        <taxon>Hanamia</taxon>
    </lineage>
</organism>
<evidence type="ECO:0000313" key="1">
    <source>
        <dbReference type="EMBL" id="RNI34471.1"/>
    </source>
</evidence>
<dbReference type="Proteomes" id="UP000267223">
    <property type="component" value="Unassembled WGS sequence"/>
</dbReference>
<sequence>MYTHIWKKYLPIIRILLKKSITESQVLDLNRIDFERAGTARKAGYKFKIEFTGGKVGNIISSSTLAMQLAQIMMEDAPTMDILNEHNFEIALNTKFQLAIKSATLEESSD</sequence>
<gene>
    <name evidence="1" type="ORF">EFY79_14900</name>
</gene>
<reference evidence="1 2" key="1">
    <citation type="submission" date="2018-11" db="EMBL/GenBank/DDBJ databases">
        <title>Draft genome sequence of Ferruginibacter sp. BO-59.</title>
        <authorList>
            <person name="Im W.T."/>
        </authorList>
    </citation>
    <scope>NUCLEOTIDE SEQUENCE [LARGE SCALE GENOMIC DNA]</scope>
    <source>
        <strain evidence="1 2">BO-59</strain>
    </source>
</reference>
<name>A0A3M9N9Q7_9BACT</name>
<dbReference type="OrthoDB" id="668586at2"/>
<proteinExistence type="predicted"/>
<dbReference type="RefSeq" id="WP_123121530.1">
    <property type="nucleotide sequence ID" value="NZ_RJJR01000013.1"/>
</dbReference>
<comment type="caution">
    <text evidence="1">The sequence shown here is derived from an EMBL/GenBank/DDBJ whole genome shotgun (WGS) entry which is preliminary data.</text>
</comment>
<accession>A0A3M9N9Q7</accession>
<dbReference type="EMBL" id="RJJR01000013">
    <property type="protein sequence ID" value="RNI34471.1"/>
    <property type="molecule type" value="Genomic_DNA"/>
</dbReference>
<protein>
    <submittedName>
        <fullName evidence="1">Uncharacterized protein</fullName>
    </submittedName>
</protein>
<evidence type="ECO:0000313" key="2">
    <source>
        <dbReference type="Proteomes" id="UP000267223"/>
    </source>
</evidence>